<feature type="signal peptide" evidence="1">
    <location>
        <begin position="1"/>
        <end position="26"/>
    </location>
</feature>
<organism evidence="2 3">
    <name type="scientific">Ignavibacterium album (strain DSM 19864 / JCM 16511 / NBRC 101810 / Mat9-16)</name>
    <dbReference type="NCBI Taxonomy" id="945713"/>
    <lineage>
        <taxon>Bacteria</taxon>
        <taxon>Pseudomonadati</taxon>
        <taxon>Ignavibacteriota</taxon>
        <taxon>Ignavibacteria</taxon>
        <taxon>Ignavibacteriales</taxon>
        <taxon>Ignavibacteriaceae</taxon>
        <taxon>Ignavibacterium</taxon>
    </lineage>
</organism>
<gene>
    <name evidence="2" type="ordered locus">IALB_0714</name>
</gene>
<accession>I0AHG9</accession>
<dbReference type="Proteomes" id="UP000007394">
    <property type="component" value="Chromosome"/>
</dbReference>
<feature type="chain" id="PRO_5003624428" description="Outer membrane protein beta-barrel domain-containing protein" evidence="1">
    <location>
        <begin position="27"/>
        <end position="244"/>
    </location>
</feature>
<dbReference type="KEGG" id="ial:IALB_0714"/>
<evidence type="ECO:0000313" key="2">
    <source>
        <dbReference type="EMBL" id="AFH48426.1"/>
    </source>
</evidence>
<evidence type="ECO:0000256" key="1">
    <source>
        <dbReference type="SAM" id="SignalP"/>
    </source>
</evidence>
<sequence length="244" mass="26764">MNNKDIIMKNILAILIVASAAHISFAQSQKFFDAPFGGGGGFTPSFYFTNFDAINSKLAENNFPEFTNKGILTTGGGGYIYIGFIKYLRIGGMGFGGMVSNSFSNSVADYQIDYSIGGGGVTLEYTLPFIKDFGVSLGTTIGASSLTMEIFQNTQTFNWNDIFLPSSGNNLLRISKTSWMLSPTLNIDYPIYRFIALRLGAGYNFTFGGEWKSNNNQTIRNVPDNLNSKSFFIQLGIFGGFFSF</sequence>
<protein>
    <recommendedName>
        <fullName evidence="4">Outer membrane protein beta-barrel domain-containing protein</fullName>
    </recommendedName>
</protein>
<dbReference type="AlphaFoldDB" id="I0AHG9"/>
<name>I0AHG9_IGNAJ</name>
<dbReference type="STRING" id="945713.IALB_0714"/>
<proteinExistence type="predicted"/>
<keyword evidence="3" id="KW-1185">Reference proteome</keyword>
<keyword evidence="1" id="KW-0732">Signal</keyword>
<dbReference type="HOGENOM" id="CLU_1146135_0_0_10"/>
<evidence type="ECO:0000313" key="3">
    <source>
        <dbReference type="Proteomes" id="UP000007394"/>
    </source>
</evidence>
<evidence type="ECO:0008006" key="4">
    <source>
        <dbReference type="Google" id="ProtNLM"/>
    </source>
</evidence>
<reference evidence="2 3" key="1">
    <citation type="journal article" date="2012" name="Front. Microbiol.">
        <title>Complete genome of Ignavibacterium album, a metabolically versatile, flagellated, facultative anaerobe from the phylum Chlorobi.</title>
        <authorList>
            <person name="Liu Z."/>
            <person name="Frigaard N.-U."/>
            <person name="Vogl K."/>
            <person name="Iino T."/>
            <person name="Ohkuma M."/>
            <person name="Overmann J."/>
            <person name="Bryant D.A."/>
        </authorList>
    </citation>
    <scope>NUCLEOTIDE SEQUENCE [LARGE SCALE GENOMIC DNA]</scope>
    <source>
        <strain evidence="3">DSM 19864 / JCM 16511 / NBRC 101810 / Mat9-16</strain>
    </source>
</reference>
<dbReference type="EMBL" id="CP003418">
    <property type="protein sequence ID" value="AFH48426.1"/>
    <property type="molecule type" value="Genomic_DNA"/>
</dbReference>